<dbReference type="Proteomes" id="UP001153076">
    <property type="component" value="Unassembled WGS sequence"/>
</dbReference>
<protein>
    <submittedName>
        <fullName evidence="2">Uncharacterized protein</fullName>
    </submittedName>
</protein>
<dbReference type="PANTHER" id="PTHR36607">
    <property type="entry name" value="1,2-DIHYDROXY-3-KETO-5-METHYLTHIOPENTENE DIOXYGENASE 4"/>
    <property type="match status" value="1"/>
</dbReference>
<comment type="caution">
    <text evidence="2">The sequence shown here is derived from an EMBL/GenBank/DDBJ whole genome shotgun (WGS) entry which is preliminary data.</text>
</comment>
<dbReference type="PANTHER" id="PTHR36607:SF20">
    <property type="entry name" value="AMINOTRANSFERASE-LIKE PLANT MOBILE DOMAIN-CONTAINING PROTEIN"/>
    <property type="match status" value="1"/>
</dbReference>
<organism evidence="2 3">
    <name type="scientific">Carnegiea gigantea</name>
    <dbReference type="NCBI Taxonomy" id="171969"/>
    <lineage>
        <taxon>Eukaryota</taxon>
        <taxon>Viridiplantae</taxon>
        <taxon>Streptophyta</taxon>
        <taxon>Embryophyta</taxon>
        <taxon>Tracheophyta</taxon>
        <taxon>Spermatophyta</taxon>
        <taxon>Magnoliopsida</taxon>
        <taxon>eudicotyledons</taxon>
        <taxon>Gunneridae</taxon>
        <taxon>Pentapetalae</taxon>
        <taxon>Caryophyllales</taxon>
        <taxon>Cactineae</taxon>
        <taxon>Cactaceae</taxon>
        <taxon>Cactoideae</taxon>
        <taxon>Echinocereeae</taxon>
        <taxon>Carnegiea</taxon>
    </lineage>
</organism>
<name>A0A9Q1JTF6_9CARY</name>
<accession>A0A9Q1JTF6</accession>
<gene>
    <name evidence="2" type="ORF">Cgig2_001303</name>
</gene>
<evidence type="ECO:0000256" key="1">
    <source>
        <dbReference type="SAM" id="MobiDB-lite"/>
    </source>
</evidence>
<dbReference type="OrthoDB" id="694455at2759"/>
<evidence type="ECO:0000313" key="3">
    <source>
        <dbReference type="Proteomes" id="UP001153076"/>
    </source>
</evidence>
<dbReference type="AlphaFoldDB" id="A0A9Q1JTF6"/>
<proteinExistence type="predicted"/>
<sequence>MHTSKGELSVSIFDIHRFLRLRLSGRLYGETVPTQRQLTNKLPLSFTYLFITYPKLMQGNWTPHPRIESSIIDAGGHGWGSCEVVVDELGVAKGQRTETYAGCKRRGTFSVVSFTASGAGYCLPIAILASMYEGLNEISCSSHPSRGGGHFHAHLLYAWLVKNFDAYELVVEAFYSSCMVNHFNSKRPENSLVLGGASLETLLDDDKLSRANFAYFISIRPSFVSYHCEDSLIIEHYCPDRFIRPFSFYQDVPAHLDLDSLPDPKTMLRYHPVLTRYRIGSQTYSPHASDSKRKGNDLFGTNMSKDEGKLGSKPKLNIVRTRKLLEPCVPPIEDDSSRVKISGIDVAIPATPIPIIPVQSITPLP</sequence>
<dbReference type="EMBL" id="JAKOGI010000764">
    <property type="protein sequence ID" value="KAJ8430730.1"/>
    <property type="molecule type" value="Genomic_DNA"/>
</dbReference>
<keyword evidence="3" id="KW-1185">Reference proteome</keyword>
<reference evidence="2" key="1">
    <citation type="submission" date="2022-04" db="EMBL/GenBank/DDBJ databases">
        <title>Carnegiea gigantea Genome sequencing and assembly v2.</title>
        <authorList>
            <person name="Copetti D."/>
            <person name="Sanderson M.J."/>
            <person name="Burquez A."/>
            <person name="Wojciechowski M.F."/>
        </authorList>
    </citation>
    <scope>NUCLEOTIDE SEQUENCE</scope>
    <source>
        <strain evidence="2">SGP5-SGP5p</strain>
        <tissue evidence="2">Aerial part</tissue>
    </source>
</reference>
<feature type="region of interest" description="Disordered" evidence="1">
    <location>
        <begin position="284"/>
        <end position="312"/>
    </location>
</feature>
<evidence type="ECO:0000313" key="2">
    <source>
        <dbReference type="EMBL" id="KAJ8430730.1"/>
    </source>
</evidence>